<sequence length="97" mass="10443">MTSTGSGALTGNTVPRRKLEARMRKYRGVLVVANAEEAMELDEVAEFIFKKIDGERSLAGIAGILSDTYDIETDEALADIIGMVGEFVEFGVVEADA</sequence>
<reference evidence="1 2" key="1">
    <citation type="submission" date="2023-10" db="EMBL/GenBank/DDBJ databases">
        <authorList>
            <person name="Wang X.X."/>
        </authorList>
    </citation>
    <scope>NUCLEOTIDE SEQUENCE [LARGE SCALE GENOMIC DNA]</scope>
    <source>
        <strain evidence="1 2">NBRC 12816</strain>
    </source>
</reference>
<gene>
    <name evidence="1" type="ORF">R2363_09150</name>
</gene>
<evidence type="ECO:0000313" key="1">
    <source>
        <dbReference type="EMBL" id="MDX2292337.1"/>
    </source>
</evidence>
<dbReference type="Proteomes" id="UP001278571">
    <property type="component" value="Unassembled WGS sequence"/>
</dbReference>
<organism evidence="1 2">
    <name type="scientific">Streptomyces roseolus</name>
    <dbReference type="NCBI Taxonomy" id="67358"/>
    <lineage>
        <taxon>Bacteria</taxon>
        <taxon>Bacillati</taxon>
        <taxon>Actinomycetota</taxon>
        <taxon>Actinomycetes</taxon>
        <taxon>Kitasatosporales</taxon>
        <taxon>Streptomycetaceae</taxon>
        <taxon>Streptomyces</taxon>
    </lineage>
</organism>
<dbReference type="InterPro" id="IPR008792">
    <property type="entry name" value="PQQD"/>
</dbReference>
<comment type="caution">
    <text evidence="1">The sequence shown here is derived from an EMBL/GenBank/DDBJ whole genome shotgun (WGS) entry which is preliminary data.</text>
</comment>
<name>A0ABU4K4G4_9ACTN</name>
<dbReference type="RefSeq" id="WP_319008831.1">
    <property type="nucleotide sequence ID" value="NZ_JAWJZF010000295.1"/>
</dbReference>
<protein>
    <submittedName>
        <fullName evidence="1">PqqD family protein</fullName>
    </submittedName>
</protein>
<accession>A0ABU4K4G4</accession>
<keyword evidence="2" id="KW-1185">Reference proteome</keyword>
<dbReference type="EMBL" id="JAWJZF010000295">
    <property type="protein sequence ID" value="MDX2292337.1"/>
    <property type="molecule type" value="Genomic_DNA"/>
</dbReference>
<dbReference type="InterPro" id="IPR041881">
    <property type="entry name" value="PqqD_sf"/>
</dbReference>
<evidence type="ECO:0000313" key="2">
    <source>
        <dbReference type="Proteomes" id="UP001278571"/>
    </source>
</evidence>
<proteinExistence type="predicted"/>
<dbReference type="Gene3D" id="1.10.10.1150">
    <property type="entry name" value="Coenzyme PQQ synthesis protein D (PqqD)"/>
    <property type="match status" value="1"/>
</dbReference>
<dbReference type="Pfam" id="PF05402">
    <property type="entry name" value="PqqD"/>
    <property type="match status" value="1"/>
</dbReference>